<dbReference type="PANTHER" id="PTHR10404:SF26">
    <property type="entry name" value="TRANSFERRIN RECEPTOR PROTEIN 1"/>
    <property type="match status" value="1"/>
</dbReference>
<reference evidence="14" key="1">
    <citation type="submission" date="2021-01" db="EMBL/GenBank/DDBJ databases">
        <title>A chromosome-scale assembly of European eel, Anguilla anguilla.</title>
        <authorList>
            <person name="Henkel C."/>
            <person name="Jong-Raadsen S.A."/>
            <person name="Dufour S."/>
            <person name="Weltzien F.-A."/>
            <person name="Palstra A.P."/>
            <person name="Pelster B."/>
            <person name="Spaink H.P."/>
            <person name="Van Den Thillart G.E."/>
            <person name="Jansen H."/>
            <person name="Zahm M."/>
            <person name="Klopp C."/>
            <person name="Cedric C."/>
            <person name="Louis A."/>
            <person name="Berthelot C."/>
            <person name="Parey E."/>
            <person name="Roest Crollius H."/>
            <person name="Montfort J."/>
            <person name="Robinson-Rechavi M."/>
            <person name="Bucao C."/>
            <person name="Bouchez O."/>
            <person name="Gislard M."/>
            <person name="Lluch J."/>
            <person name="Milhes M."/>
            <person name="Lampietro C."/>
            <person name="Lopez Roques C."/>
            <person name="Donnadieu C."/>
            <person name="Braasch I."/>
            <person name="Desvignes T."/>
            <person name="Postlethwait J."/>
            <person name="Bobe J."/>
            <person name="Guiguen Y."/>
            <person name="Dirks R."/>
        </authorList>
    </citation>
    <scope>NUCLEOTIDE SEQUENCE</scope>
    <source>
        <strain evidence="14">Tag_6206</strain>
        <tissue evidence="14">Liver</tissue>
    </source>
</reference>
<dbReference type="Pfam" id="PF02225">
    <property type="entry name" value="PA"/>
    <property type="match status" value="1"/>
</dbReference>
<dbReference type="Pfam" id="PF04389">
    <property type="entry name" value="Peptidase_M28"/>
    <property type="match status" value="1"/>
</dbReference>
<feature type="transmembrane region" description="Helical" evidence="10">
    <location>
        <begin position="85"/>
        <end position="106"/>
    </location>
</feature>
<dbReference type="FunFam" id="3.40.630.10:FF:000065">
    <property type="entry name" value="Transferrin receptor 1b"/>
    <property type="match status" value="1"/>
</dbReference>
<evidence type="ECO:0000256" key="5">
    <source>
        <dbReference type="ARBA" id="ARBA00022989"/>
    </source>
</evidence>
<keyword evidence="10" id="KW-0564">Palmitate</keyword>
<keyword evidence="10" id="KW-0449">Lipoprotein</keyword>
<dbReference type="SUPFAM" id="SSF47672">
    <property type="entry name" value="Transferrin receptor-like dimerisation domain"/>
    <property type="match status" value="1"/>
</dbReference>
<dbReference type="GO" id="GO:0009897">
    <property type="term" value="C:external side of plasma membrane"/>
    <property type="evidence" value="ECO:0007669"/>
    <property type="project" value="TreeGrafter"/>
</dbReference>
<dbReference type="Gene3D" id="1.20.930.40">
    <property type="entry name" value="Transferrin receptor-like, dimerisation domain"/>
    <property type="match status" value="1"/>
</dbReference>
<evidence type="ECO:0000256" key="3">
    <source>
        <dbReference type="ARBA" id="ARBA00022692"/>
    </source>
</evidence>
<gene>
    <name evidence="14" type="ORF">ANANG_G00124570</name>
</gene>
<comment type="caution">
    <text evidence="14">The sequence shown here is derived from an EMBL/GenBank/DDBJ whole genome shotgun (WGS) entry which is preliminary data.</text>
</comment>
<comment type="function">
    <text evidence="10">Cellular uptake of iron occurs via receptor-mediated endocytosis of ligand-occupied transferrin receptor into specialized endosomes. Endosomal acidification leads to iron release. The apotransferrin-receptor complex is then recycled to the cell surface with a return to neutral pH and the concomitant loss of affinity of apotransferrin for its receptor. Transferrin receptor is necessary for development of erythrocytes and the nervous system. Acts as a lipid sensor that regulates mitochondrial fusion by regulating activation of the JNK pathway.</text>
</comment>
<keyword evidence="2 10" id="KW-1003">Cell membrane</keyword>
<dbReference type="GO" id="GO:0042470">
    <property type="term" value="C:melanosome"/>
    <property type="evidence" value="ECO:0007669"/>
    <property type="project" value="UniProtKB-SubCell"/>
</dbReference>
<dbReference type="FunFam" id="3.50.30.30:FF:000010">
    <property type="entry name" value="Transferrin receptor protein 1"/>
    <property type="match status" value="1"/>
</dbReference>
<sequence length="784" mass="86063">MVKGYIQLLTEGDTLNRHLERSDSCESKMNDVRSSISKIFNGAPRSYTRFNLTRNMEGDGSQGNGYGQPHDATYVQKLGHSPRNVCFMIVATLLVFAIGYLIGYLADHRQDKECSELPLSDDPVSEEQVLPVEEEIVLDWSDLKALLEKKLNENSLQAAFKEFSLAAHEAGSEGDRSLASRVHERFKSYDMSPWTDNHYVKLQGPPRTGSNRVSFAGEEIGRPQAYLAYSATGTVQGNLVYAYYGEPGDFQIAQNFKAQLNGSVVLLRAGKISFAEKVANAAKMKAAAVLIYPDPADYSIETNTELYGHVHLGTGDPYTPGFPSFNHTQFPPVKSSGLPEIPAQTITASMATKLFGKMTGISAPGNWEGKLGVNYKIGGDGDVVTVEVNNVPTEKKITNVFGVIMGVVDPDRYLVIGAQRDSWGPGFARSTVGTSLLVELARVISDMEKNDGFVPRRSIIFASWSAGEYGSVGATEWLEGYLSSMNLKAFSYISLDGVVAGSDSIKASASPLLYTLFEGALKEVIFPLQVNSPTTGQTLYAQVGGEKSVMVPMKMDDTAYPFLAFSGIPSISFRFTDTVDYPYFGTLLDTENKLSTATRTRPARIAVAAGQVAGQMALRLVHDHLLKLDLLGYDGVIRKNVAKLHRQLYLLKQSKILPETLTSQWLASAAGSYGRASSGLHTDIRNSDLVDVERCRVLNDRIMRVEKNLLSPYENVKETPFRHIIFGSGAHTLPAILEHLKALRDHSPETEVDLFRNQFALVTWTIQGCANALAGDIWVLNREE</sequence>
<evidence type="ECO:0000256" key="1">
    <source>
        <dbReference type="ARBA" id="ARBA00005634"/>
    </source>
</evidence>
<evidence type="ECO:0000256" key="4">
    <source>
        <dbReference type="ARBA" id="ARBA00022968"/>
    </source>
</evidence>
<protein>
    <recommendedName>
        <fullName evidence="10">Transferrin receptor protein 1</fullName>
    </recommendedName>
</protein>
<evidence type="ECO:0000256" key="9">
    <source>
        <dbReference type="ARBA" id="ARBA00023180"/>
    </source>
</evidence>
<evidence type="ECO:0000256" key="8">
    <source>
        <dbReference type="ARBA" id="ARBA00023170"/>
    </source>
</evidence>
<dbReference type="Gene3D" id="3.40.630.10">
    <property type="entry name" value="Zn peptidases"/>
    <property type="match status" value="1"/>
</dbReference>
<evidence type="ECO:0000313" key="14">
    <source>
        <dbReference type="EMBL" id="KAG5847301.1"/>
    </source>
</evidence>
<dbReference type="Pfam" id="PF04253">
    <property type="entry name" value="TFR_dimer"/>
    <property type="match status" value="1"/>
</dbReference>
<accession>A0A9D3RZQ1</accession>
<keyword evidence="15" id="KW-1185">Reference proteome</keyword>
<dbReference type="InterPro" id="IPR007365">
    <property type="entry name" value="TFR-like_dimer_dom"/>
</dbReference>
<dbReference type="GO" id="GO:0033572">
    <property type="term" value="P:transferrin transport"/>
    <property type="evidence" value="ECO:0007669"/>
    <property type="project" value="UniProtKB-UniRule"/>
</dbReference>
<evidence type="ECO:0000256" key="7">
    <source>
        <dbReference type="ARBA" id="ARBA00023157"/>
    </source>
</evidence>
<dbReference type="InterPro" id="IPR003137">
    <property type="entry name" value="PA_domain"/>
</dbReference>
<dbReference type="GO" id="GO:0006879">
    <property type="term" value="P:intracellular iron ion homeostasis"/>
    <property type="evidence" value="ECO:0007669"/>
    <property type="project" value="UniProtKB-UniRule"/>
</dbReference>
<dbReference type="SUPFAM" id="SSF52025">
    <property type="entry name" value="PA domain"/>
    <property type="match status" value="1"/>
</dbReference>
<dbReference type="EMBL" id="JAFIRN010000006">
    <property type="protein sequence ID" value="KAG5847301.1"/>
    <property type="molecule type" value="Genomic_DNA"/>
</dbReference>
<name>A0A9D3RZQ1_ANGAN</name>
<comment type="PTM">
    <text evidence="10">Stearoylated.</text>
</comment>
<feature type="domain" description="PA" evidence="11">
    <location>
        <begin position="235"/>
        <end position="302"/>
    </location>
</feature>
<dbReference type="CDD" id="cd09848">
    <property type="entry name" value="M28_TfR"/>
    <property type="match status" value="1"/>
</dbReference>
<comment type="subcellular location">
    <subcellularLocation>
        <location evidence="10">Cell membrane</location>
        <topology evidence="10">Single-pass type II membrane protein</topology>
    </subcellularLocation>
    <subcellularLocation>
        <location evidence="10">Melanosome</location>
    </subcellularLocation>
</comment>
<evidence type="ECO:0000259" key="13">
    <source>
        <dbReference type="Pfam" id="PF04389"/>
    </source>
</evidence>
<dbReference type="InterPro" id="IPR039373">
    <property type="entry name" value="Peptidase_M28B"/>
</dbReference>
<proteinExistence type="inferred from homology"/>
<evidence type="ECO:0000259" key="11">
    <source>
        <dbReference type="Pfam" id="PF02225"/>
    </source>
</evidence>
<feature type="domain" description="Peptidase M28" evidence="13">
    <location>
        <begin position="400"/>
        <end position="605"/>
    </location>
</feature>
<dbReference type="Gene3D" id="3.50.30.30">
    <property type="match status" value="1"/>
</dbReference>
<evidence type="ECO:0000256" key="10">
    <source>
        <dbReference type="RuleBase" id="RU367157"/>
    </source>
</evidence>
<comment type="subunit">
    <text evidence="10">Homodimer; disulfide-linked.</text>
</comment>
<dbReference type="Proteomes" id="UP001044222">
    <property type="component" value="Chromosome 6"/>
</dbReference>
<dbReference type="InterPro" id="IPR007484">
    <property type="entry name" value="Peptidase_M28"/>
</dbReference>
<dbReference type="InterPro" id="IPR036757">
    <property type="entry name" value="TFR-like_dimer_dom_sf"/>
</dbReference>
<dbReference type="GO" id="GO:0004998">
    <property type="term" value="F:transferrin receptor activity"/>
    <property type="evidence" value="ECO:0007669"/>
    <property type="project" value="UniProtKB-UniRule"/>
</dbReference>
<comment type="similarity">
    <text evidence="1 10">Belongs to the peptidase M28 family. M28B subfamily.</text>
</comment>
<keyword evidence="3 10" id="KW-0812">Transmembrane</keyword>
<evidence type="ECO:0000256" key="6">
    <source>
        <dbReference type="ARBA" id="ARBA00023136"/>
    </source>
</evidence>
<keyword evidence="8 10" id="KW-0675">Receptor</keyword>
<organism evidence="14 15">
    <name type="scientific">Anguilla anguilla</name>
    <name type="common">European freshwater eel</name>
    <name type="synonym">Muraena anguilla</name>
    <dbReference type="NCBI Taxonomy" id="7936"/>
    <lineage>
        <taxon>Eukaryota</taxon>
        <taxon>Metazoa</taxon>
        <taxon>Chordata</taxon>
        <taxon>Craniata</taxon>
        <taxon>Vertebrata</taxon>
        <taxon>Euteleostomi</taxon>
        <taxon>Actinopterygii</taxon>
        <taxon>Neopterygii</taxon>
        <taxon>Teleostei</taxon>
        <taxon>Anguilliformes</taxon>
        <taxon>Anguillidae</taxon>
        <taxon>Anguilla</taxon>
    </lineage>
</organism>
<evidence type="ECO:0000313" key="15">
    <source>
        <dbReference type="Proteomes" id="UP001044222"/>
    </source>
</evidence>
<keyword evidence="5 10" id="KW-1133">Transmembrane helix</keyword>
<evidence type="ECO:0000256" key="2">
    <source>
        <dbReference type="ARBA" id="ARBA00022475"/>
    </source>
</evidence>
<dbReference type="PANTHER" id="PTHR10404">
    <property type="entry name" value="N-ACETYLATED-ALPHA-LINKED ACIDIC DIPEPTIDASE"/>
    <property type="match status" value="1"/>
</dbReference>
<dbReference type="SUPFAM" id="SSF53187">
    <property type="entry name" value="Zn-dependent exopeptidases"/>
    <property type="match status" value="1"/>
</dbReference>
<dbReference type="AlphaFoldDB" id="A0A9D3RZQ1"/>
<keyword evidence="9 10" id="KW-0325">Glycoprotein</keyword>
<keyword evidence="6 10" id="KW-0472">Membrane</keyword>
<keyword evidence="4" id="KW-0735">Signal-anchor</keyword>
<dbReference type="GO" id="GO:0031623">
    <property type="term" value="P:receptor internalization"/>
    <property type="evidence" value="ECO:0007669"/>
    <property type="project" value="UniProtKB-UniRule"/>
</dbReference>
<dbReference type="InterPro" id="IPR046450">
    <property type="entry name" value="PA_dom_sf"/>
</dbReference>
<feature type="domain" description="Transferrin receptor-like dimerisation" evidence="12">
    <location>
        <begin position="684"/>
        <end position="773"/>
    </location>
</feature>
<keyword evidence="7" id="KW-1015">Disulfide bond</keyword>
<dbReference type="FunFam" id="1.20.930.40:FF:000002">
    <property type="entry name" value="Transferrin receptor protein 1"/>
    <property type="match status" value="1"/>
</dbReference>
<keyword evidence="10" id="KW-0254">Endocytosis</keyword>
<evidence type="ECO:0000259" key="12">
    <source>
        <dbReference type="Pfam" id="PF04253"/>
    </source>
</evidence>